<feature type="compositionally biased region" description="Low complexity" evidence="10">
    <location>
        <begin position="65"/>
        <end position="90"/>
    </location>
</feature>
<gene>
    <name evidence="12" type="ORF">E1B28_010957</name>
</gene>
<evidence type="ECO:0000256" key="10">
    <source>
        <dbReference type="SAM" id="MobiDB-lite"/>
    </source>
</evidence>
<dbReference type="GO" id="GO:0000981">
    <property type="term" value="F:DNA-binding transcription factor activity, RNA polymerase II-specific"/>
    <property type="evidence" value="ECO:0007669"/>
    <property type="project" value="TreeGrafter"/>
</dbReference>
<evidence type="ECO:0000256" key="9">
    <source>
        <dbReference type="PROSITE-ProRule" id="PRU00042"/>
    </source>
</evidence>
<dbReference type="PANTHER" id="PTHR14196:SF0">
    <property type="entry name" value="PROTEIN BOWEL"/>
    <property type="match status" value="1"/>
</dbReference>
<protein>
    <recommendedName>
        <fullName evidence="11">C2H2-type domain-containing protein</fullName>
    </recommendedName>
</protein>
<dbReference type="GeneID" id="66080032"/>
<dbReference type="InterPro" id="IPR050717">
    <property type="entry name" value="C2H2-ZF_Transcription_Reg"/>
</dbReference>
<evidence type="ECO:0000313" key="12">
    <source>
        <dbReference type="EMBL" id="KAG7089259.1"/>
    </source>
</evidence>
<dbReference type="Proteomes" id="UP001049176">
    <property type="component" value="Chromosome 7"/>
</dbReference>
<dbReference type="OrthoDB" id="3437960at2759"/>
<evidence type="ECO:0000256" key="3">
    <source>
        <dbReference type="ARBA" id="ARBA00022737"/>
    </source>
</evidence>
<evidence type="ECO:0000256" key="7">
    <source>
        <dbReference type="ARBA" id="ARBA00023163"/>
    </source>
</evidence>
<proteinExistence type="predicted"/>
<feature type="region of interest" description="Disordered" evidence="10">
    <location>
        <begin position="62"/>
        <end position="112"/>
    </location>
</feature>
<dbReference type="SUPFAM" id="SSF57667">
    <property type="entry name" value="beta-beta-alpha zinc fingers"/>
    <property type="match status" value="1"/>
</dbReference>
<dbReference type="Gene3D" id="3.30.160.60">
    <property type="entry name" value="Classic Zinc Finger"/>
    <property type="match status" value="2"/>
</dbReference>
<dbReference type="AlphaFoldDB" id="A0A9P7RT29"/>
<dbReference type="InterPro" id="IPR036236">
    <property type="entry name" value="Znf_C2H2_sf"/>
</dbReference>
<keyword evidence="2" id="KW-0479">Metal-binding</keyword>
<evidence type="ECO:0000259" key="11">
    <source>
        <dbReference type="PROSITE" id="PS50157"/>
    </source>
</evidence>
<evidence type="ECO:0000256" key="2">
    <source>
        <dbReference type="ARBA" id="ARBA00022723"/>
    </source>
</evidence>
<evidence type="ECO:0000256" key="5">
    <source>
        <dbReference type="ARBA" id="ARBA00022833"/>
    </source>
</evidence>
<keyword evidence="3" id="KW-0677">Repeat</keyword>
<dbReference type="KEGG" id="more:E1B28_010957"/>
<evidence type="ECO:0000256" key="1">
    <source>
        <dbReference type="ARBA" id="ARBA00004123"/>
    </source>
</evidence>
<comment type="caution">
    <text evidence="12">The sequence shown here is derived from an EMBL/GenBank/DDBJ whole genome shotgun (WGS) entry which is preliminary data.</text>
</comment>
<evidence type="ECO:0000256" key="4">
    <source>
        <dbReference type="ARBA" id="ARBA00022771"/>
    </source>
</evidence>
<dbReference type="EMBL" id="CM032187">
    <property type="protein sequence ID" value="KAG7089259.1"/>
    <property type="molecule type" value="Genomic_DNA"/>
</dbReference>
<dbReference type="PANTHER" id="PTHR14196">
    <property type="entry name" value="ODD-SKIPPED - RELATED"/>
    <property type="match status" value="1"/>
</dbReference>
<keyword evidence="7" id="KW-0804">Transcription</keyword>
<keyword evidence="13" id="KW-1185">Reference proteome</keyword>
<evidence type="ECO:0000256" key="8">
    <source>
        <dbReference type="ARBA" id="ARBA00023242"/>
    </source>
</evidence>
<dbReference type="PROSITE" id="PS50157">
    <property type="entry name" value="ZINC_FINGER_C2H2_2"/>
    <property type="match status" value="2"/>
</dbReference>
<feature type="domain" description="C2H2-type" evidence="11">
    <location>
        <begin position="142"/>
        <end position="172"/>
    </location>
</feature>
<dbReference type="GO" id="GO:0000977">
    <property type="term" value="F:RNA polymerase II transcription regulatory region sequence-specific DNA binding"/>
    <property type="evidence" value="ECO:0007669"/>
    <property type="project" value="TreeGrafter"/>
</dbReference>
<dbReference type="GO" id="GO:0008270">
    <property type="term" value="F:zinc ion binding"/>
    <property type="evidence" value="ECO:0007669"/>
    <property type="project" value="UniProtKB-KW"/>
</dbReference>
<keyword evidence="8" id="KW-0539">Nucleus</keyword>
<reference evidence="12" key="1">
    <citation type="journal article" date="2021" name="Genome Biol. Evol.">
        <title>The assembled and annotated genome of the fairy-ring fungus Marasmius oreades.</title>
        <authorList>
            <person name="Hiltunen M."/>
            <person name="Ament-Velasquez S.L."/>
            <person name="Johannesson H."/>
        </authorList>
    </citation>
    <scope>NUCLEOTIDE SEQUENCE</scope>
    <source>
        <strain evidence="12">03SP1</strain>
    </source>
</reference>
<accession>A0A9P7RT29</accession>
<feature type="domain" description="C2H2-type" evidence="11">
    <location>
        <begin position="173"/>
        <end position="202"/>
    </location>
</feature>
<comment type="subcellular location">
    <subcellularLocation>
        <location evidence="1">Nucleus</location>
    </subcellularLocation>
</comment>
<evidence type="ECO:0000313" key="13">
    <source>
        <dbReference type="Proteomes" id="UP001049176"/>
    </source>
</evidence>
<name>A0A9P7RT29_9AGAR</name>
<evidence type="ECO:0000256" key="6">
    <source>
        <dbReference type="ARBA" id="ARBA00023015"/>
    </source>
</evidence>
<keyword evidence="6" id="KW-0805">Transcription regulation</keyword>
<sequence length="203" mass="22395">MNDRSYHHSGSYLFGAPTASPRCPYHGQSYRPEHCSHCLNILLLANTGGPLSIQPAPLHNTGVYSPTSPIQSSPDSTSSVSFSSPTSASSQESFNWNGVMHPPPPSQSQTFTNQHFLASPRPVGSPAVTTAAISQRQKEPTFFCGVPGCTSQGFTERHNWLYHMRSHNDERPYPCAKCSKSFRSRSDLTRHGKGRKSCNRRPY</sequence>
<organism evidence="12 13">
    <name type="scientific">Marasmius oreades</name>
    <name type="common">fairy-ring Marasmius</name>
    <dbReference type="NCBI Taxonomy" id="181124"/>
    <lineage>
        <taxon>Eukaryota</taxon>
        <taxon>Fungi</taxon>
        <taxon>Dikarya</taxon>
        <taxon>Basidiomycota</taxon>
        <taxon>Agaricomycotina</taxon>
        <taxon>Agaricomycetes</taxon>
        <taxon>Agaricomycetidae</taxon>
        <taxon>Agaricales</taxon>
        <taxon>Marasmiineae</taxon>
        <taxon>Marasmiaceae</taxon>
        <taxon>Marasmius</taxon>
    </lineage>
</organism>
<keyword evidence="5" id="KW-0862">Zinc</keyword>
<dbReference type="RefSeq" id="XP_043005729.1">
    <property type="nucleotide sequence ID" value="XM_043155945.1"/>
</dbReference>
<dbReference type="FunFam" id="3.30.160.60:FF:000710">
    <property type="entry name" value="Zinc finger protein 768"/>
    <property type="match status" value="1"/>
</dbReference>
<keyword evidence="4 9" id="KW-0863">Zinc-finger</keyword>
<dbReference type="InterPro" id="IPR013087">
    <property type="entry name" value="Znf_C2H2_type"/>
</dbReference>
<dbReference type="GO" id="GO:0005634">
    <property type="term" value="C:nucleus"/>
    <property type="evidence" value="ECO:0007669"/>
    <property type="project" value="UniProtKB-SubCell"/>
</dbReference>